<protein>
    <submittedName>
        <fullName evidence="1">Uncharacterized protein</fullName>
    </submittedName>
</protein>
<gene>
    <name evidence="1" type="ORF">WJT86_03325</name>
</gene>
<organism evidence="1 2">
    <name type="scientific">Hohaiivirga grylli</name>
    <dbReference type="NCBI Taxonomy" id="3133970"/>
    <lineage>
        <taxon>Bacteria</taxon>
        <taxon>Pseudomonadati</taxon>
        <taxon>Pseudomonadota</taxon>
        <taxon>Alphaproteobacteria</taxon>
        <taxon>Hyphomicrobiales</taxon>
        <taxon>Methylobacteriaceae</taxon>
        <taxon>Hohaiivirga</taxon>
    </lineage>
</organism>
<evidence type="ECO:0000313" key="1">
    <source>
        <dbReference type="EMBL" id="MEN3930091.1"/>
    </source>
</evidence>
<evidence type="ECO:0000313" key="2">
    <source>
        <dbReference type="Proteomes" id="UP001418637"/>
    </source>
</evidence>
<dbReference type="Proteomes" id="UP001418637">
    <property type="component" value="Unassembled WGS sequence"/>
</dbReference>
<keyword evidence="2" id="KW-1185">Reference proteome</keyword>
<comment type="caution">
    <text evidence="1">The sequence shown here is derived from an EMBL/GenBank/DDBJ whole genome shotgun (WGS) entry which is preliminary data.</text>
</comment>
<accession>A0ABV0BIK4</accession>
<sequence>MAVDGPVQGHIMGVSTFSNSGVIDLTDNAVAGDVLVISGGHTAGVSGGGVFIANGGVINLNTVLNEGG</sequence>
<proteinExistence type="predicted"/>
<dbReference type="EMBL" id="JBBYXI010000001">
    <property type="protein sequence ID" value="MEN3930091.1"/>
    <property type="molecule type" value="Genomic_DNA"/>
</dbReference>
<name>A0ABV0BIK4_9HYPH</name>
<reference evidence="1 2" key="1">
    <citation type="submission" date="2024-04" db="EMBL/GenBank/DDBJ databases">
        <title>A novel species isolated from cricket.</title>
        <authorList>
            <person name="Wang H.-C."/>
        </authorList>
    </citation>
    <scope>NUCLEOTIDE SEQUENCE [LARGE SCALE GENOMIC DNA]</scope>
    <source>
        <strain evidence="1 2">WL0021</strain>
    </source>
</reference>